<dbReference type="Gene3D" id="3.40.50.850">
    <property type="entry name" value="Isochorismatase-like"/>
    <property type="match status" value="1"/>
</dbReference>
<organism evidence="11 12">
    <name type="scientific">Heyndrickxia ginsengihumi</name>
    <dbReference type="NCBI Taxonomy" id="363870"/>
    <lineage>
        <taxon>Bacteria</taxon>
        <taxon>Bacillati</taxon>
        <taxon>Bacillota</taxon>
        <taxon>Bacilli</taxon>
        <taxon>Bacillales</taxon>
        <taxon>Bacillaceae</taxon>
        <taxon>Heyndrickxia</taxon>
    </lineage>
</organism>
<reference evidence="11 12" key="1">
    <citation type="submission" date="2014-10" db="EMBL/GenBank/DDBJ databases">
        <title>Draft genome of phytase producing Bacillus ginsengihumi strain M2.11.</title>
        <authorList>
            <person name="Toymentseva A."/>
            <person name="Boulygina E.A."/>
            <person name="Kazakov S.V."/>
            <person name="Kayumov I."/>
            <person name="Suleimanova A.D."/>
            <person name="Mardanova A.M."/>
            <person name="Maria S.N."/>
            <person name="Sergey M.Y."/>
            <person name="Sharipova M.R."/>
        </authorList>
    </citation>
    <scope>NUCLEOTIDE SEQUENCE [LARGE SCALE GENOMIC DNA]</scope>
    <source>
        <strain evidence="11 12">M2.11</strain>
    </source>
</reference>
<evidence type="ECO:0000256" key="7">
    <source>
        <dbReference type="ARBA" id="ARBA00048590"/>
    </source>
</evidence>
<protein>
    <recommendedName>
        <fullName evidence="3">isochorismatase</fullName>
        <ecNumber evidence="3">3.3.2.1</ecNumber>
    </recommendedName>
</protein>
<dbReference type="EMBL" id="JRUN01000025">
    <property type="protein sequence ID" value="KHD85363.1"/>
    <property type="molecule type" value="Genomic_DNA"/>
</dbReference>
<evidence type="ECO:0000256" key="2">
    <source>
        <dbReference type="ARBA" id="ARBA00006336"/>
    </source>
</evidence>
<dbReference type="SUPFAM" id="SSF52499">
    <property type="entry name" value="Isochorismatase-like hydrolases"/>
    <property type="match status" value="1"/>
</dbReference>
<name>A0A0A6VD13_9BACI</name>
<dbReference type="AlphaFoldDB" id="A0A0A6VD13"/>
<keyword evidence="5 8" id="KW-0597">Phosphoprotein</keyword>
<dbReference type="STRING" id="363870.NG54_09670"/>
<comment type="cofactor">
    <cofactor evidence="8">
        <name>pantetheine 4'-phosphate</name>
        <dbReference type="ChEBI" id="CHEBI:47942"/>
    </cofactor>
    <text evidence="8">Binds 1 phosphopantetheine covalently.</text>
</comment>
<dbReference type="Gene3D" id="1.10.1200.10">
    <property type="entry name" value="ACP-like"/>
    <property type="match status" value="1"/>
</dbReference>
<dbReference type="Proteomes" id="UP000030588">
    <property type="component" value="Unassembled WGS sequence"/>
</dbReference>
<dbReference type="PANTHER" id="PTHR43540:SF3">
    <property type="entry name" value="ENTEROBACTIN SYNTHASE COMPONENT B"/>
    <property type="match status" value="1"/>
</dbReference>
<comment type="similarity">
    <text evidence="2">Belongs to the isochorismatase family.</text>
</comment>
<dbReference type="InterPro" id="IPR000868">
    <property type="entry name" value="Isochorismatase-like_dom"/>
</dbReference>
<dbReference type="InterPro" id="IPR050272">
    <property type="entry name" value="Isochorismatase-like_hydrls"/>
</dbReference>
<dbReference type="InterPro" id="IPR016291">
    <property type="entry name" value="Isochorismatase"/>
</dbReference>
<evidence type="ECO:0000259" key="10">
    <source>
        <dbReference type="Pfam" id="PF00857"/>
    </source>
</evidence>
<evidence type="ECO:0000256" key="8">
    <source>
        <dbReference type="PIRSR" id="PIRSR001111-50"/>
    </source>
</evidence>
<dbReference type="OrthoDB" id="257098at2"/>
<evidence type="ECO:0000313" key="11">
    <source>
        <dbReference type="EMBL" id="KHD85363.1"/>
    </source>
</evidence>
<dbReference type="PRINTS" id="PR01398">
    <property type="entry name" value="ISCHRISMTASE"/>
</dbReference>
<dbReference type="Pfam" id="PF00857">
    <property type="entry name" value="Isochorismatase"/>
    <property type="match status" value="1"/>
</dbReference>
<evidence type="ECO:0000256" key="3">
    <source>
        <dbReference type="ARBA" id="ARBA00012100"/>
    </source>
</evidence>
<dbReference type="PANTHER" id="PTHR43540">
    <property type="entry name" value="PEROXYUREIDOACRYLATE/UREIDOACRYLATE AMIDOHYDROLASE-RELATED"/>
    <property type="match status" value="1"/>
</dbReference>
<dbReference type="SUPFAM" id="SSF47336">
    <property type="entry name" value="ACP-like"/>
    <property type="match status" value="1"/>
</dbReference>
<evidence type="ECO:0000256" key="1">
    <source>
        <dbReference type="ARBA" id="ARBA00004924"/>
    </source>
</evidence>
<evidence type="ECO:0000259" key="9">
    <source>
        <dbReference type="Pfam" id="PF00550"/>
    </source>
</evidence>
<feature type="domain" description="Isochorismatase-like" evidence="10">
    <location>
        <begin position="31"/>
        <end position="204"/>
    </location>
</feature>
<proteinExistence type="inferred from homology"/>
<dbReference type="InterPro" id="IPR036736">
    <property type="entry name" value="ACP-like_sf"/>
</dbReference>
<keyword evidence="4 8" id="KW-0596">Phosphopantetheine</keyword>
<dbReference type="InterPro" id="IPR036380">
    <property type="entry name" value="Isochorismatase-like_sf"/>
</dbReference>
<comment type="catalytic activity">
    <reaction evidence="7">
        <text>isochorismate + H2O = (2S,3S)-2,3-dihydroxy-2,3-dihydrobenzoate + pyruvate</text>
        <dbReference type="Rhea" id="RHEA:11112"/>
        <dbReference type="ChEBI" id="CHEBI:15361"/>
        <dbReference type="ChEBI" id="CHEBI:15377"/>
        <dbReference type="ChEBI" id="CHEBI:29780"/>
        <dbReference type="ChEBI" id="CHEBI:58764"/>
        <dbReference type="EC" id="3.3.2.1"/>
    </reaction>
</comment>
<comment type="caution">
    <text evidence="11">The sequence shown here is derived from an EMBL/GenBank/DDBJ whole genome shotgun (WGS) entry which is preliminary data.</text>
</comment>
<dbReference type="Pfam" id="PF00550">
    <property type="entry name" value="PP-binding"/>
    <property type="match status" value="1"/>
</dbReference>
<dbReference type="GO" id="GO:0008908">
    <property type="term" value="F:isochorismatase activity"/>
    <property type="evidence" value="ECO:0007669"/>
    <property type="project" value="UniProtKB-EC"/>
</dbReference>
<comment type="pathway">
    <text evidence="1">Siderophore biosynthesis.</text>
</comment>
<dbReference type="EC" id="3.3.2.1" evidence="3"/>
<accession>A0A0A6VD13</accession>
<evidence type="ECO:0000256" key="5">
    <source>
        <dbReference type="ARBA" id="ARBA00022553"/>
    </source>
</evidence>
<evidence type="ECO:0000256" key="4">
    <source>
        <dbReference type="ARBA" id="ARBA00022450"/>
    </source>
</evidence>
<keyword evidence="6" id="KW-0378">Hydrolase</keyword>
<sequence length="302" mass="34482">MAIPAITSYKMPIQSELPKNKVEWIPDPKRAALLIHDMQYYFVNAFTEKQSPRSELIVNINHLKNECRKLGIPIIYSRQPGGQRADQRGLLQDFWGDGVENQLAQTAILDEIAPDESDIVITKWRYSAFKKTNLLNILQESGRDQLIICGIYAHIGCLLTASDAFMKEIQPFFVTDAVADFSLEEHKMAVNYAAKRCAYTISTQNIVSMMNKMDQVLSQGYLPTSLQDFREQIVELMQESSTNISDHENLMNRGLDSIRIMSLVEQWRTGGAEITFMELIENPTVSGWWHLLSTRMLDKISN</sequence>
<dbReference type="FunFam" id="1.10.1200.10:FF:000021">
    <property type="entry name" value="Isochorismatase"/>
    <property type="match status" value="1"/>
</dbReference>
<evidence type="ECO:0000313" key="12">
    <source>
        <dbReference type="Proteomes" id="UP000030588"/>
    </source>
</evidence>
<feature type="domain" description="Carrier" evidence="9">
    <location>
        <begin position="229"/>
        <end position="287"/>
    </location>
</feature>
<gene>
    <name evidence="11" type="ORF">NG54_09670</name>
</gene>
<dbReference type="InterPro" id="IPR009081">
    <property type="entry name" value="PP-bd_ACP"/>
</dbReference>
<dbReference type="PIRSF" id="PIRSF001111">
    <property type="entry name" value="Isochorismatase"/>
    <property type="match status" value="1"/>
</dbReference>
<evidence type="ECO:0000256" key="6">
    <source>
        <dbReference type="ARBA" id="ARBA00022801"/>
    </source>
</evidence>
<dbReference type="RefSeq" id="WP_035354640.1">
    <property type="nucleotide sequence ID" value="NZ_JRUN01000025.1"/>
</dbReference>
<feature type="modified residue" description="O-(pantetheine 4'-phosphoryl)serine" evidence="8">
    <location>
        <position position="257"/>
    </location>
</feature>